<evidence type="ECO:0000313" key="2">
    <source>
        <dbReference type="Proteomes" id="UP000321734"/>
    </source>
</evidence>
<dbReference type="Pfam" id="PF12322">
    <property type="entry name" value="T4_baseplate"/>
    <property type="match status" value="1"/>
</dbReference>
<dbReference type="AlphaFoldDB" id="A0A5C7AIM9"/>
<evidence type="ECO:0008006" key="3">
    <source>
        <dbReference type="Google" id="ProtNLM"/>
    </source>
</evidence>
<reference evidence="1 2" key="1">
    <citation type="submission" date="2019-08" db="EMBL/GenBank/DDBJ databases">
        <title>Genome sequence of Gelidibacter salicanalis IC162T.</title>
        <authorList>
            <person name="Bowman J.P."/>
        </authorList>
    </citation>
    <scope>NUCLEOTIDE SEQUENCE [LARGE SCALE GENOMIC DNA]</scope>
    <source>
        <strain evidence="1 2">IC162</strain>
    </source>
</reference>
<comment type="caution">
    <text evidence="1">The sequence shown here is derived from an EMBL/GenBank/DDBJ whole genome shotgun (WGS) entry which is preliminary data.</text>
</comment>
<accession>A0A5C7AIM9</accession>
<evidence type="ECO:0000313" key="1">
    <source>
        <dbReference type="EMBL" id="TXE07844.1"/>
    </source>
</evidence>
<name>A0A5C7AIM9_9FLAO</name>
<sequence>MTANSILNVWDHCVGKNQTFKGVALASLALNATDHSNIVDWSIEKRDIALFHVRKKLFGNQFDNISHCPKCNQMVEWDFNFEQVGIPSLYDIPDNIEILIDSHDDILMIRLPNSDDLFTNDASQIIRNCMINLKDLQSQTFHQNIPDDIINQINDKFDTICQASNITYHLNCVECSHEWQVNFDIVAYLWKEIDHWAKSLLDEIYVLAKTFGWSESDIINMSENRRNHYLNLLNS</sequence>
<keyword evidence="2" id="KW-1185">Reference proteome</keyword>
<dbReference type="EMBL" id="VORX01000004">
    <property type="protein sequence ID" value="TXE07844.1"/>
    <property type="molecule type" value="Genomic_DNA"/>
</dbReference>
<dbReference type="InterPro" id="IPR024364">
    <property type="entry name" value="Baseplate_phage_T4-like"/>
</dbReference>
<dbReference type="Proteomes" id="UP000321734">
    <property type="component" value="Unassembled WGS sequence"/>
</dbReference>
<dbReference type="RefSeq" id="WP_146893241.1">
    <property type="nucleotide sequence ID" value="NZ_VORX01000004.1"/>
</dbReference>
<gene>
    <name evidence="1" type="ORF">ES711_10455</name>
</gene>
<dbReference type="OrthoDB" id="283948at2"/>
<proteinExistence type="predicted"/>
<protein>
    <recommendedName>
        <fullName evidence="3">Phage baseplate protein</fullName>
    </recommendedName>
</protein>
<organism evidence="1 2">
    <name type="scientific">Gelidibacter salicanalis</name>
    <dbReference type="NCBI Taxonomy" id="291193"/>
    <lineage>
        <taxon>Bacteria</taxon>
        <taxon>Pseudomonadati</taxon>
        <taxon>Bacteroidota</taxon>
        <taxon>Flavobacteriia</taxon>
        <taxon>Flavobacteriales</taxon>
        <taxon>Flavobacteriaceae</taxon>
        <taxon>Gelidibacter</taxon>
    </lineage>
</organism>